<keyword evidence="2" id="KW-1185">Reference proteome</keyword>
<dbReference type="Proteomes" id="UP000824881">
    <property type="component" value="Unassembled WGS sequence"/>
</dbReference>
<comment type="caution">
    <text evidence="1">The sequence shown here is derived from an EMBL/GenBank/DDBJ whole genome shotgun (WGS) entry which is preliminary data.</text>
</comment>
<accession>A0ACB7J3R6</accession>
<sequence>MGSIVQAPSEVLSSITRYLPTQAECLAFSLTSRELQVAGETQLYRNVVFNLNDSSSDERRLEAFVRCLMTRQDRCSWVHSLSVTLSNRSLTRMEHKIVAIIINILPSLRSFRYIDYSDNDDSVYHTAIDFHPPRHPLQAETSLRQFTCLNANILDQEPFLAFLHFHHGLQHLEFSEDVLNVPQLGKGILPNLETLRAPIDVILRLLPGRNIKRIKTTISEDMAPVWIHMPRTAFADVQVFSSTVRGDAEELLESLVLQMSNLEFLEIEDETCISTSILRCTKIKFLRLRNLWGEFSARVVFNRVPALECIELQHTVELSVGVISLRWCRDVEKPYIISWDCNTKEEWLRDWRKDLFVRSDKEFEADDAPALDEDEVL</sequence>
<gene>
    <name evidence="1" type="ORF">CCMSSC00406_0007068</name>
</gene>
<protein>
    <submittedName>
        <fullName evidence="1">Uncharacterized protein</fullName>
    </submittedName>
</protein>
<dbReference type="EMBL" id="WQMT02000003">
    <property type="protein sequence ID" value="KAG9225237.1"/>
    <property type="molecule type" value="Genomic_DNA"/>
</dbReference>
<name>A0ACB7J3R6_PLECO</name>
<evidence type="ECO:0000313" key="2">
    <source>
        <dbReference type="Proteomes" id="UP000824881"/>
    </source>
</evidence>
<organism evidence="1 2">
    <name type="scientific">Pleurotus cornucopiae</name>
    <name type="common">Cornucopia mushroom</name>
    <dbReference type="NCBI Taxonomy" id="5321"/>
    <lineage>
        <taxon>Eukaryota</taxon>
        <taxon>Fungi</taxon>
        <taxon>Dikarya</taxon>
        <taxon>Basidiomycota</taxon>
        <taxon>Agaricomycotina</taxon>
        <taxon>Agaricomycetes</taxon>
        <taxon>Agaricomycetidae</taxon>
        <taxon>Agaricales</taxon>
        <taxon>Pleurotineae</taxon>
        <taxon>Pleurotaceae</taxon>
        <taxon>Pleurotus</taxon>
    </lineage>
</organism>
<proteinExistence type="predicted"/>
<reference evidence="1 2" key="1">
    <citation type="journal article" date="2021" name="Appl. Environ. Microbiol.">
        <title>Genetic linkage and physical mapping for an oyster mushroom Pleurotus cornucopiae and QTL analysis for the trait cap color.</title>
        <authorList>
            <person name="Zhang Y."/>
            <person name="Gao W."/>
            <person name="Sonnenberg A."/>
            <person name="Chen Q."/>
            <person name="Zhang J."/>
            <person name="Huang C."/>
        </authorList>
    </citation>
    <scope>NUCLEOTIDE SEQUENCE [LARGE SCALE GENOMIC DNA]</scope>
    <source>
        <strain evidence="1">CCMSSC00406</strain>
    </source>
</reference>
<evidence type="ECO:0000313" key="1">
    <source>
        <dbReference type="EMBL" id="KAG9225237.1"/>
    </source>
</evidence>